<evidence type="ECO:0000259" key="11">
    <source>
        <dbReference type="PROSITE" id="PS50186"/>
    </source>
</evidence>
<dbReference type="GO" id="GO:0048598">
    <property type="term" value="P:embryonic morphogenesis"/>
    <property type="evidence" value="ECO:0007669"/>
    <property type="project" value="UniProtKB-ARBA"/>
</dbReference>
<feature type="region of interest" description="Disordered" evidence="9">
    <location>
        <begin position="672"/>
        <end position="706"/>
    </location>
</feature>
<dbReference type="GO" id="GO:0035591">
    <property type="term" value="F:signaling adaptor activity"/>
    <property type="evidence" value="ECO:0007669"/>
    <property type="project" value="UniProtKB-ARBA"/>
</dbReference>
<dbReference type="PROSITE" id="PS50106">
    <property type="entry name" value="PDZ"/>
    <property type="match status" value="1"/>
</dbReference>
<feature type="compositionally biased region" description="Basic residues" evidence="9">
    <location>
        <begin position="291"/>
        <end position="304"/>
    </location>
</feature>
<dbReference type="Gene3D" id="2.40.240.130">
    <property type="match status" value="1"/>
</dbReference>
<dbReference type="SUPFAM" id="SSF54236">
    <property type="entry name" value="Ubiquitin-like"/>
    <property type="match status" value="1"/>
</dbReference>
<feature type="region of interest" description="Disordered" evidence="9">
    <location>
        <begin position="1"/>
        <end position="36"/>
    </location>
</feature>
<dbReference type="GO" id="GO:0048646">
    <property type="term" value="P:anatomical structure formation involved in morphogenesis"/>
    <property type="evidence" value="ECO:0007669"/>
    <property type="project" value="UniProtKB-ARBA"/>
</dbReference>
<name>A0A0K0F8W5_STRVS</name>
<dbReference type="GO" id="GO:0016477">
    <property type="term" value="P:cell migration"/>
    <property type="evidence" value="ECO:0007669"/>
    <property type="project" value="UniProtKB-ARBA"/>
</dbReference>
<dbReference type="GO" id="GO:0005938">
    <property type="term" value="C:cell cortex"/>
    <property type="evidence" value="ECO:0007669"/>
    <property type="project" value="UniProtKB-ARBA"/>
</dbReference>
<dbReference type="PANTHER" id="PTHR10878:SF25">
    <property type="entry name" value="SEGMENT POLARITY PROTEIN DISHEVELLED"/>
    <property type="match status" value="1"/>
</dbReference>
<keyword evidence="7" id="KW-0472">Membrane</keyword>
<keyword evidence="5" id="KW-0963">Cytoplasm</keyword>
<dbReference type="SUPFAM" id="SSF46785">
    <property type="entry name" value="Winged helix' DNA-binding domain"/>
    <property type="match status" value="1"/>
</dbReference>
<dbReference type="Pfam" id="PF00595">
    <property type="entry name" value="PDZ"/>
    <property type="match status" value="1"/>
</dbReference>
<dbReference type="Pfam" id="PF00610">
    <property type="entry name" value="DEP"/>
    <property type="match status" value="1"/>
</dbReference>
<dbReference type="CDD" id="cd04438">
    <property type="entry name" value="DEP_dishevelled"/>
    <property type="match status" value="1"/>
</dbReference>
<dbReference type="Gene3D" id="1.10.10.10">
    <property type="entry name" value="Winged helix-like DNA-binding domain superfamily/Winged helix DNA-binding domain"/>
    <property type="match status" value="1"/>
</dbReference>
<dbReference type="InterPro" id="IPR036388">
    <property type="entry name" value="WH-like_DNA-bd_sf"/>
</dbReference>
<dbReference type="GO" id="GO:0000132">
    <property type="term" value="P:establishment of mitotic spindle orientation"/>
    <property type="evidence" value="ECO:0007669"/>
    <property type="project" value="UniProtKB-ARBA"/>
</dbReference>
<dbReference type="GO" id="GO:0009887">
    <property type="term" value="P:animal organ morphogenesis"/>
    <property type="evidence" value="ECO:0007669"/>
    <property type="project" value="UniProtKB-ARBA"/>
</dbReference>
<dbReference type="InterPro" id="IPR036034">
    <property type="entry name" value="PDZ_sf"/>
</dbReference>
<dbReference type="SMART" id="SM00228">
    <property type="entry name" value="PDZ"/>
    <property type="match status" value="1"/>
</dbReference>
<dbReference type="InterPro" id="IPR038207">
    <property type="entry name" value="DIX_dom_sf"/>
</dbReference>
<protein>
    <submittedName>
        <fullName evidence="14">Segment polarity protein dishevelled (inferred by orthology to a D. melanogaster protein)</fullName>
    </submittedName>
</protein>
<reference evidence="14" key="2">
    <citation type="submission" date="2015-08" db="UniProtKB">
        <authorList>
            <consortium name="WormBaseParasite"/>
        </authorList>
    </citation>
    <scope>IDENTIFICATION</scope>
</reference>
<dbReference type="GO" id="GO:0035556">
    <property type="term" value="P:intracellular signal transduction"/>
    <property type="evidence" value="ECO:0007669"/>
    <property type="project" value="InterPro"/>
</dbReference>
<dbReference type="PANTHER" id="PTHR10878">
    <property type="entry name" value="SEGMENT POLARITY PROTEIN DISHEVELLED"/>
    <property type="match status" value="1"/>
</dbReference>
<feature type="compositionally biased region" description="Low complexity" evidence="9">
    <location>
        <begin position="680"/>
        <end position="692"/>
    </location>
</feature>
<evidence type="ECO:0000256" key="7">
    <source>
        <dbReference type="ARBA" id="ARBA00023136"/>
    </source>
</evidence>
<proteinExistence type="inferred from homology"/>
<dbReference type="GO" id="GO:0005829">
    <property type="term" value="C:cytosol"/>
    <property type="evidence" value="ECO:0007669"/>
    <property type="project" value="TreeGrafter"/>
</dbReference>
<feature type="region of interest" description="Disordered" evidence="9">
    <location>
        <begin position="279"/>
        <end position="308"/>
    </location>
</feature>
<dbReference type="AlphaFoldDB" id="A0A0K0F8W5"/>
<dbReference type="CDD" id="cd06717">
    <property type="entry name" value="PDZ_Dishevelled-like"/>
    <property type="match status" value="1"/>
</dbReference>
<dbReference type="PROSITE" id="PS50841">
    <property type="entry name" value="DIX"/>
    <property type="match status" value="1"/>
</dbReference>
<dbReference type="GO" id="GO:0003002">
    <property type="term" value="P:regionalization"/>
    <property type="evidence" value="ECO:0007669"/>
    <property type="project" value="UniProtKB-ARBA"/>
</dbReference>
<evidence type="ECO:0000259" key="12">
    <source>
        <dbReference type="PROSITE" id="PS50841"/>
    </source>
</evidence>
<dbReference type="GO" id="GO:0048699">
    <property type="term" value="P:generation of neurons"/>
    <property type="evidence" value="ECO:0007669"/>
    <property type="project" value="UniProtKB-ARBA"/>
</dbReference>
<dbReference type="FunFam" id="1.10.10.10:FF:000400">
    <property type="entry name" value="DiSHevelled related"/>
    <property type="match status" value="1"/>
</dbReference>
<dbReference type="SMART" id="SM00021">
    <property type="entry name" value="DAX"/>
    <property type="match status" value="1"/>
</dbReference>
<feature type="domain" description="DIX" evidence="12">
    <location>
        <begin position="86"/>
        <end position="168"/>
    </location>
</feature>
<evidence type="ECO:0000256" key="2">
    <source>
        <dbReference type="ARBA" id="ARBA00004496"/>
    </source>
</evidence>
<dbReference type="InterPro" id="IPR029071">
    <property type="entry name" value="Ubiquitin-like_domsf"/>
</dbReference>
<feature type="compositionally biased region" description="Polar residues" evidence="9">
    <location>
        <begin position="1"/>
        <end position="28"/>
    </location>
</feature>
<dbReference type="FunFam" id="2.30.42.10:FF:000203">
    <property type="entry name" value="DiSHevelled related"/>
    <property type="match status" value="1"/>
</dbReference>
<evidence type="ECO:0000313" key="14">
    <source>
        <dbReference type="WBParaSite" id="SVE_0526600.1"/>
    </source>
</evidence>
<keyword evidence="4" id="KW-0217">Developmental protein</keyword>
<evidence type="ECO:0000256" key="8">
    <source>
        <dbReference type="PROSITE-ProRule" id="PRU00069"/>
    </source>
</evidence>
<comment type="similarity">
    <text evidence="3">Belongs to the DSH family.</text>
</comment>
<organism evidence="13 14">
    <name type="scientific">Strongyloides venezuelensis</name>
    <name type="common">Threadworm</name>
    <dbReference type="NCBI Taxonomy" id="75913"/>
    <lineage>
        <taxon>Eukaryota</taxon>
        <taxon>Metazoa</taxon>
        <taxon>Ecdysozoa</taxon>
        <taxon>Nematoda</taxon>
        <taxon>Chromadorea</taxon>
        <taxon>Rhabditida</taxon>
        <taxon>Tylenchina</taxon>
        <taxon>Panagrolaimomorpha</taxon>
        <taxon>Strongyloidoidea</taxon>
        <taxon>Strongyloididae</taxon>
        <taxon>Strongyloides</taxon>
    </lineage>
</organism>
<dbReference type="GO" id="GO:0048468">
    <property type="term" value="P:cell development"/>
    <property type="evidence" value="ECO:0007669"/>
    <property type="project" value="UniProtKB-ARBA"/>
</dbReference>
<dbReference type="InterPro" id="IPR015506">
    <property type="entry name" value="Dsh/Dvl-rel"/>
</dbReference>
<dbReference type="InterPro" id="IPR003351">
    <property type="entry name" value="Dishevelled_protein_dom"/>
</dbReference>
<dbReference type="InterPro" id="IPR000591">
    <property type="entry name" value="DEP_dom"/>
</dbReference>
<evidence type="ECO:0000256" key="5">
    <source>
        <dbReference type="ARBA" id="ARBA00022490"/>
    </source>
</evidence>
<feature type="domain" description="PDZ" evidence="10">
    <location>
        <begin position="325"/>
        <end position="398"/>
    </location>
</feature>
<feature type="compositionally biased region" description="Polar residues" evidence="9">
    <location>
        <begin position="279"/>
        <end position="289"/>
    </location>
</feature>
<dbReference type="PROSITE" id="PS50186">
    <property type="entry name" value="DEP"/>
    <property type="match status" value="1"/>
</dbReference>
<keyword evidence="6 8" id="KW-0879">Wnt signaling pathway</keyword>
<dbReference type="SMART" id="SM00049">
    <property type="entry name" value="DEP"/>
    <property type="match status" value="1"/>
</dbReference>
<evidence type="ECO:0000256" key="3">
    <source>
        <dbReference type="ARBA" id="ARBA00008735"/>
    </source>
</evidence>
<feature type="domain" description="DEP" evidence="11">
    <location>
        <begin position="537"/>
        <end position="611"/>
    </location>
</feature>
<accession>A0A0K0F8W5</accession>
<dbReference type="STRING" id="75913.A0A0K0F8W5"/>
<dbReference type="GO" id="GO:0060070">
    <property type="term" value="P:canonical Wnt signaling pathway"/>
    <property type="evidence" value="ECO:0007669"/>
    <property type="project" value="TreeGrafter"/>
</dbReference>
<dbReference type="GO" id="GO:0016020">
    <property type="term" value="C:membrane"/>
    <property type="evidence" value="ECO:0007669"/>
    <property type="project" value="UniProtKB-SubCell"/>
</dbReference>
<dbReference type="Pfam" id="PF02377">
    <property type="entry name" value="Dishevelled"/>
    <property type="match status" value="1"/>
</dbReference>
<dbReference type="SUPFAM" id="SSF50156">
    <property type="entry name" value="PDZ domain-like"/>
    <property type="match status" value="1"/>
</dbReference>
<sequence>MAQAGSSHDDSSQITQPTNLTSSITSSSDQEDANTVIEKLSERMASMNQESSGAFSDGDGLSDISMGNIPVSDTLKRNAGTGSQASLVTKVYYHIDDDQTPFLSEIPVPPDRCTLADFKRVLNKSNYKFFIKLVDPEINMEVKRELKDDNELIAKAETNNILYLLTSEGSTVSEVTSHNSRPLKSIHNVPAPAPNGGIFGLNSVDNVYKQARHAFDNSMMTTDSESFISSIRPVDDYKHSYNNKNNRLLMGYGRGVRRNHFDETESEFRALSDDESRVSTSTDITSVSRQHLYRRRKNRKKYRQPSRASSFTSITESSMCLDVITVTLNIDTVNFLGISIVGQSSARGDNGIYVANVMKGGAVALDGRIEPGDMILQVNDISFENFTNDQAVDVLRGAVARKGPIKLTVAKSFDSGAKNCINKPNIREEPVRPIDTEAWIQHTNAMCELMKKGVGMPSILEGSEGAPTPVPGQRGPYHNVVVNNGRQSGSLVTSNDSDGTPSTVIGMTANQHHIPQQSLRLSVGLDHRQIIKAMAMANSGLDIKDRTWLKIPIPMCFLGSDLVDWLVEHVDGIRDRKEGKKFASELLKEKLISHVVNKNNFTEQCYYVFANSQDLLNDGGYLPPPPPGITNMGTLSQNGQWTNNHHGPPSIISGYASMPISPFPGQNMIIPPRVPADLHSQASGTSNDGSSSSEHRRVKQSKVILPPAPSLNSVPAHYASTGLLLKNGVPSRIDQMPSDLSGSRQSFRIAMNNPYEFFIDNL</sequence>
<dbReference type="InterPro" id="IPR036390">
    <property type="entry name" value="WH_DNA-bd_sf"/>
</dbReference>
<dbReference type="Proteomes" id="UP000035680">
    <property type="component" value="Unassembled WGS sequence"/>
</dbReference>
<dbReference type="Pfam" id="PF00778">
    <property type="entry name" value="DIX"/>
    <property type="match status" value="1"/>
</dbReference>
<evidence type="ECO:0000256" key="9">
    <source>
        <dbReference type="SAM" id="MobiDB-lite"/>
    </source>
</evidence>
<keyword evidence="13" id="KW-1185">Reference proteome</keyword>
<comment type="subcellular location">
    <subcellularLocation>
        <location evidence="2">Cytoplasm</location>
    </subcellularLocation>
    <subcellularLocation>
        <location evidence="1">Membrane</location>
    </subcellularLocation>
</comment>
<dbReference type="GO" id="GO:0005109">
    <property type="term" value="F:frizzled binding"/>
    <property type="evidence" value="ECO:0007669"/>
    <property type="project" value="TreeGrafter"/>
</dbReference>
<dbReference type="WBParaSite" id="SVE_0526600.1">
    <property type="protein sequence ID" value="SVE_0526600.1"/>
    <property type="gene ID" value="SVE_0526600"/>
</dbReference>
<evidence type="ECO:0000313" key="13">
    <source>
        <dbReference type="Proteomes" id="UP000035680"/>
    </source>
</evidence>
<evidence type="ECO:0000256" key="4">
    <source>
        <dbReference type="ARBA" id="ARBA00022473"/>
    </source>
</evidence>
<dbReference type="GO" id="GO:0048730">
    <property type="term" value="P:epidermis morphogenesis"/>
    <property type="evidence" value="ECO:0007669"/>
    <property type="project" value="UniProtKB-ARBA"/>
</dbReference>
<evidence type="ECO:0000259" key="10">
    <source>
        <dbReference type="PROSITE" id="PS50106"/>
    </source>
</evidence>
<dbReference type="InterPro" id="IPR001478">
    <property type="entry name" value="PDZ"/>
</dbReference>
<evidence type="ECO:0000256" key="1">
    <source>
        <dbReference type="ARBA" id="ARBA00004370"/>
    </source>
</evidence>
<evidence type="ECO:0000256" key="6">
    <source>
        <dbReference type="ARBA" id="ARBA00022687"/>
    </source>
</evidence>
<dbReference type="InterPro" id="IPR001158">
    <property type="entry name" value="DIX"/>
</dbReference>
<reference evidence="13" key="1">
    <citation type="submission" date="2014-07" db="EMBL/GenBank/DDBJ databases">
        <authorList>
            <person name="Martin A.A"/>
            <person name="De Silva N."/>
        </authorList>
    </citation>
    <scope>NUCLEOTIDE SEQUENCE</scope>
</reference>
<dbReference type="Gene3D" id="2.30.42.10">
    <property type="match status" value="1"/>
</dbReference>